<dbReference type="Pfam" id="PF07370">
    <property type="entry name" value="DUF1489"/>
    <property type="match status" value="1"/>
</dbReference>
<keyword evidence="2" id="KW-1185">Reference proteome</keyword>
<name>A0A844XMX1_9SPHN</name>
<dbReference type="OrthoDB" id="9798292at2"/>
<protein>
    <submittedName>
        <fullName evidence="1">DUF1489 family protein</fullName>
    </submittedName>
</protein>
<accession>A0A844XMX1</accession>
<dbReference type="RefSeq" id="WP_160726565.1">
    <property type="nucleotide sequence ID" value="NZ_WTYC01000001.1"/>
</dbReference>
<reference evidence="1 2" key="1">
    <citation type="submission" date="2019-12" db="EMBL/GenBank/DDBJ databases">
        <title>Genomic-based taxomic classification of the family Erythrobacteraceae.</title>
        <authorList>
            <person name="Xu L."/>
        </authorList>
    </citation>
    <scope>NUCLEOTIDE SEQUENCE [LARGE SCALE GENOMIC DNA]</scope>
    <source>
        <strain evidence="1 2">DSM 17792</strain>
    </source>
</reference>
<dbReference type="AlphaFoldDB" id="A0A844XMX1"/>
<comment type="caution">
    <text evidence="1">The sequence shown here is derived from an EMBL/GenBank/DDBJ whole genome shotgun (WGS) entry which is preliminary data.</text>
</comment>
<evidence type="ECO:0000313" key="2">
    <source>
        <dbReference type="Proteomes" id="UP000448199"/>
    </source>
</evidence>
<proteinExistence type="predicted"/>
<gene>
    <name evidence="1" type="ORF">GRI69_01575</name>
</gene>
<dbReference type="EMBL" id="WTYC01000001">
    <property type="protein sequence ID" value="MXO46950.1"/>
    <property type="molecule type" value="Genomic_DNA"/>
</dbReference>
<dbReference type="InterPro" id="IPR008320">
    <property type="entry name" value="UCP032025"/>
</dbReference>
<dbReference type="Proteomes" id="UP000448199">
    <property type="component" value="Unassembled WGS sequence"/>
</dbReference>
<evidence type="ECO:0000313" key="1">
    <source>
        <dbReference type="EMBL" id="MXO46950.1"/>
    </source>
</evidence>
<dbReference type="PIRSF" id="PIRSF032025">
    <property type="entry name" value="UCP032025"/>
    <property type="match status" value="1"/>
</dbReference>
<sequence>MPLHMTKIAFGAKSHADLRSWFENRSEMRLTTRYLPKRHEEMQGGSLYWIHNHSLVGRTPIKGFEQRPDGRWWIELEPVLIPVYPRPKRAHQGWRYLPDDKAPRDLNEGEDIGDVLPGKLAGKLERLGLI</sequence>
<organism evidence="1 2">
    <name type="scientific">Qipengyuania vulgaris</name>
    <dbReference type="NCBI Taxonomy" id="291985"/>
    <lineage>
        <taxon>Bacteria</taxon>
        <taxon>Pseudomonadati</taxon>
        <taxon>Pseudomonadota</taxon>
        <taxon>Alphaproteobacteria</taxon>
        <taxon>Sphingomonadales</taxon>
        <taxon>Erythrobacteraceae</taxon>
        <taxon>Qipengyuania</taxon>
    </lineage>
</organism>